<keyword evidence="2" id="KW-0175">Coiled coil</keyword>
<reference evidence="5 6" key="1">
    <citation type="submission" date="2024-04" db="EMBL/GenBank/DDBJ databases">
        <authorList>
            <person name="Fracassetti M."/>
        </authorList>
    </citation>
    <scope>NUCLEOTIDE SEQUENCE [LARGE SCALE GENOMIC DNA]</scope>
</reference>
<sequence length="235" mass="26198">MGEEAKVSAIETSLEIVPAPAVSAAAAAESQVIPVVEEKKEVHQNHQNGVPEDAKKGEASSEIENPIEKEVHHHQKDGESSKKSAKPVPETENEAAISENTTEKTPLNPINRDAALARVETEKRNALICAWQENEKAKIDNKTYKRLASIASWENTKKVAVEAQLQEYEEQLQKKKAEYAEKMQNKLAEVHKEAEEKRAVIEATKGEEYVKIEETAKTYRATGYTPRKFFSCLGC</sequence>
<comment type="similarity">
    <text evidence="1">Belongs to the remorin family.</text>
</comment>
<evidence type="ECO:0000256" key="1">
    <source>
        <dbReference type="ARBA" id="ARBA00005711"/>
    </source>
</evidence>
<dbReference type="Pfam" id="PF03763">
    <property type="entry name" value="Remorin_C"/>
    <property type="match status" value="1"/>
</dbReference>
<accession>A0AAV2DPM9</accession>
<keyword evidence="6" id="KW-1185">Reference proteome</keyword>
<protein>
    <recommendedName>
        <fullName evidence="4">Remorin C-terminal domain-containing protein</fullName>
    </recommendedName>
</protein>
<evidence type="ECO:0000256" key="3">
    <source>
        <dbReference type="SAM" id="MobiDB-lite"/>
    </source>
</evidence>
<organism evidence="5 6">
    <name type="scientific">Linum trigynum</name>
    <dbReference type="NCBI Taxonomy" id="586398"/>
    <lineage>
        <taxon>Eukaryota</taxon>
        <taxon>Viridiplantae</taxon>
        <taxon>Streptophyta</taxon>
        <taxon>Embryophyta</taxon>
        <taxon>Tracheophyta</taxon>
        <taxon>Spermatophyta</taxon>
        <taxon>Magnoliopsida</taxon>
        <taxon>eudicotyledons</taxon>
        <taxon>Gunneridae</taxon>
        <taxon>Pentapetalae</taxon>
        <taxon>rosids</taxon>
        <taxon>fabids</taxon>
        <taxon>Malpighiales</taxon>
        <taxon>Linaceae</taxon>
        <taxon>Linum</taxon>
    </lineage>
</organism>
<dbReference type="AlphaFoldDB" id="A0AAV2DPM9"/>
<feature type="domain" description="Remorin C-terminal" evidence="4">
    <location>
        <begin position="122"/>
        <end position="228"/>
    </location>
</feature>
<feature type="compositionally biased region" description="Basic and acidic residues" evidence="3">
    <location>
        <begin position="66"/>
        <end position="82"/>
    </location>
</feature>
<evidence type="ECO:0000259" key="4">
    <source>
        <dbReference type="Pfam" id="PF03763"/>
    </source>
</evidence>
<dbReference type="PANTHER" id="PTHR31775:SF28">
    <property type="entry name" value="REMORIN-LIKE"/>
    <property type="match status" value="1"/>
</dbReference>
<evidence type="ECO:0000313" key="6">
    <source>
        <dbReference type="Proteomes" id="UP001497516"/>
    </source>
</evidence>
<proteinExistence type="inferred from homology"/>
<dbReference type="Proteomes" id="UP001497516">
    <property type="component" value="Chromosome 3"/>
</dbReference>
<gene>
    <name evidence="5" type="ORF">LTRI10_LOCUS17176</name>
</gene>
<feature type="coiled-coil region" evidence="2">
    <location>
        <begin position="158"/>
        <end position="200"/>
    </location>
</feature>
<feature type="region of interest" description="Disordered" evidence="3">
    <location>
        <begin position="37"/>
        <end position="107"/>
    </location>
</feature>
<evidence type="ECO:0000256" key="2">
    <source>
        <dbReference type="SAM" id="Coils"/>
    </source>
</evidence>
<name>A0AAV2DPM9_9ROSI</name>
<evidence type="ECO:0000313" key="5">
    <source>
        <dbReference type="EMBL" id="CAL1375376.1"/>
    </source>
</evidence>
<dbReference type="EMBL" id="OZ034816">
    <property type="protein sequence ID" value="CAL1375376.1"/>
    <property type="molecule type" value="Genomic_DNA"/>
</dbReference>
<dbReference type="InterPro" id="IPR005516">
    <property type="entry name" value="Remorin_C"/>
</dbReference>
<dbReference type="PANTHER" id="PTHR31775">
    <property type="entry name" value="OS02G0117200 PROTEIN"/>
    <property type="match status" value="1"/>
</dbReference>